<keyword evidence="1" id="KW-1133">Transmembrane helix</keyword>
<dbReference type="Proteomes" id="UP000307517">
    <property type="component" value="Unassembled WGS sequence"/>
</dbReference>
<proteinExistence type="predicted"/>
<evidence type="ECO:0000313" key="3">
    <source>
        <dbReference type="EMBL" id="THC78998.1"/>
    </source>
</evidence>
<comment type="caution">
    <text evidence="2">The sequence shown here is derived from an EMBL/GenBank/DDBJ whole genome shotgun (WGS) entry which is preliminary data.</text>
</comment>
<dbReference type="AlphaFoldDB" id="A0A508Z651"/>
<dbReference type="EMBL" id="SSHM01000001">
    <property type="protein sequence ID" value="THC78998.1"/>
    <property type="molecule type" value="Genomic_DNA"/>
</dbReference>
<accession>A0A508Z651</accession>
<evidence type="ECO:0000313" key="2">
    <source>
        <dbReference type="EMBL" id="NZA03730.1"/>
    </source>
</evidence>
<dbReference type="Proteomes" id="UP000552935">
    <property type="component" value="Unassembled WGS sequence"/>
</dbReference>
<evidence type="ECO:0000313" key="4">
    <source>
        <dbReference type="Proteomes" id="UP000307517"/>
    </source>
</evidence>
<feature type="transmembrane region" description="Helical" evidence="1">
    <location>
        <begin position="52"/>
        <end position="73"/>
    </location>
</feature>
<name>A0A508Z651_LACRH</name>
<gene>
    <name evidence="3" type="ORF">E6L36_00340</name>
    <name evidence="2" type="ORF">H0N82_01015</name>
</gene>
<evidence type="ECO:0000256" key="1">
    <source>
        <dbReference type="SAM" id="Phobius"/>
    </source>
</evidence>
<feature type="transmembrane region" description="Helical" evidence="1">
    <location>
        <begin position="27"/>
        <end position="46"/>
    </location>
</feature>
<evidence type="ECO:0000313" key="5">
    <source>
        <dbReference type="Proteomes" id="UP000552935"/>
    </source>
</evidence>
<dbReference type="RefSeq" id="WP_005690549.1">
    <property type="nucleotide sequence ID" value="NZ_CABFNI010000031.1"/>
</dbReference>
<protein>
    <submittedName>
        <fullName evidence="2">Uncharacterized protein</fullName>
    </submittedName>
</protein>
<keyword evidence="1" id="KW-0812">Transmembrane</keyword>
<sequence length="82" mass="9586">MALSDDHKVKSQDGFAHSEMKRKRRAVFGPLGLLFMFEFINLYQLFEDGELFTFKGLRILFALFILVFLVVIFSKNLKKPAR</sequence>
<reference evidence="2 5" key="2">
    <citation type="submission" date="2020-07" db="EMBL/GenBank/DDBJ databases">
        <title>Organ Donor 1.</title>
        <authorList>
            <person name="Marsh A.J."/>
            <person name="Azcarate-Peril M.A."/>
        </authorList>
    </citation>
    <scope>NUCLEOTIDE SEQUENCE [LARGE SCALE GENOMIC DNA]</scope>
    <source>
        <strain evidence="2 5">AMC0712</strain>
    </source>
</reference>
<keyword evidence="1" id="KW-0472">Membrane</keyword>
<reference evidence="3 4" key="1">
    <citation type="submission" date="2019-04" db="EMBL/GenBank/DDBJ databases">
        <title>Genome Announcement to Ensure Probiotic Safety of Lactobacillus rhamnosus UBLR-58.</title>
        <authorList>
            <person name="Sulthana A."/>
            <person name="Lakshmi S.G."/>
            <person name="Madempudi R.S."/>
        </authorList>
    </citation>
    <scope>NUCLEOTIDE SEQUENCE [LARGE SCALE GENOMIC DNA]</scope>
    <source>
        <strain evidence="3 4">UBLR-58</strain>
    </source>
</reference>
<organism evidence="2 5">
    <name type="scientific">Lacticaseibacillus rhamnosus</name>
    <name type="common">Lactobacillus rhamnosus</name>
    <dbReference type="NCBI Taxonomy" id="47715"/>
    <lineage>
        <taxon>Bacteria</taxon>
        <taxon>Bacillati</taxon>
        <taxon>Bacillota</taxon>
        <taxon>Bacilli</taxon>
        <taxon>Lactobacillales</taxon>
        <taxon>Lactobacillaceae</taxon>
        <taxon>Lacticaseibacillus</taxon>
    </lineage>
</organism>
<dbReference type="EMBL" id="JACCKI010000001">
    <property type="protein sequence ID" value="NZA03730.1"/>
    <property type="molecule type" value="Genomic_DNA"/>
</dbReference>